<dbReference type="SUPFAM" id="SSF56988">
    <property type="entry name" value="Anthrax protective antigen"/>
    <property type="match status" value="1"/>
</dbReference>
<dbReference type="GO" id="GO:0004553">
    <property type="term" value="F:hydrolase activity, hydrolyzing O-glycosyl compounds"/>
    <property type="evidence" value="ECO:0007669"/>
    <property type="project" value="InterPro"/>
</dbReference>
<dbReference type="InterPro" id="IPR025887">
    <property type="entry name" value="Glyco_hydro_31_N_dom"/>
</dbReference>
<organism evidence="5 6">
    <name type="scientific">Nitrospirillum amazonense</name>
    <dbReference type="NCBI Taxonomy" id="28077"/>
    <lineage>
        <taxon>Bacteria</taxon>
        <taxon>Pseudomonadati</taxon>
        <taxon>Pseudomonadota</taxon>
        <taxon>Alphaproteobacteria</taxon>
        <taxon>Rhodospirillales</taxon>
        <taxon>Azospirillaceae</taxon>
        <taxon>Nitrospirillum</taxon>
    </lineage>
</organism>
<dbReference type="Gene3D" id="3.20.20.80">
    <property type="entry name" value="Glycosidases"/>
    <property type="match status" value="1"/>
</dbReference>
<dbReference type="SUPFAM" id="SSF51011">
    <property type="entry name" value="Glycosyl hydrolase domain"/>
    <property type="match status" value="1"/>
</dbReference>
<evidence type="ECO:0000259" key="4">
    <source>
        <dbReference type="PROSITE" id="PS51820"/>
    </source>
</evidence>
<dbReference type="GO" id="GO:0005975">
    <property type="term" value="P:carbohydrate metabolic process"/>
    <property type="evidence" value="ECO:0007669"/>
    <property type="project" value="InterPro"/>
</dbReference>
<evidence type="ECO:0000256" key="1">
    <source>
        <dbReference type="ARBA" id="ARBA00007806"/>
    </source>
</evidence>
<protein>
    <submittedName>
        <fullName evidence="5">Alpha-D-xyloside xylohydrolase</fullName>
    </submittedName>
</protein>
<dbReference type="RefSeq" id="WP_246172005.1">
    <property type="nucleotide sequence ID" value="NZ_VITN01000002.1"/>
</dbReference>
<dbReference type="Pfam" id="PF17137">
    <property type="entry name" value="DUF5110"/>
    <property type="match status" value="1"/>
</dbReference>
<reference evidence="5 6" key="1">
    <citation type="submission" date="2019-06" db="EMBL/GenBank/DDBJ databases">
        <title>Genomic Encyclopedia of Type Strains, Phase IV (KMG-V): Genome sequencing to study the core and pangenomes of soil and plant-associated prokaryotes.</title>
        <authorList>
            <person name="Whitman W."/>
        </authorList>
    </citation>
    <scope>NUCLEOTIDE SEQUENCE [LARGE SCALE GENOMIC DNA]</scope>
    <source>
        <strain evidence="5 6">BR 11880</strain>
    </source>
</reference>
<dbReference type="InterPro" id="IPR037524">
    <property type="entry name" value="PA14/GLEYA"/>
</dbReference>
<dbReference type="Pfam" id="PF21365">
    <property type="entry name" value="Glyco_hydro_31_3rd"/>
    <property type="match status" value="1"/>
</dbReference>
<dbReference type="PROSITE" id="PS51257">
    <property type="entry name" value="PROKAR_LIPOPROTEIN"/>
    <property type="match status" value="1"/>
</dbReference>
<feature type="signal peptide" evidence="3">
    <location>
        <begin position="1"/>
        <end position="20"/>
    </location>
</feature>
<feature type="domain" description="PA14" evidence="4">
    <location>
        <begin position="238"/>
        <end position="385"/>
    </location>
</feature>
<dbReference type="InterPro" id="IPR011658">
    <property type="entry name" value="PA14_dom"/>
</dbReference>
<accession>A0A560FNV3</accession>
<dbReference type="Pfam" id="PF13802">
    <property type="entry name" value="Gal_mutarotas_2"/>
    <property type="match status" value="1"/>
</dbReference>
<dbReference type="InterPro" id="IPR000322">
    <property type="entry name" value="Glyco_hydro_31_TIM"/>
</dbReference>
<keyword evidence="3" id="KW-0732">Signal</keyword>
<dbReference type="InterPro" id="IPR017853">
    <property type="entry name" value="GH"/>
</dbReference>
<dbReference type="InterPro" id="IPR033403">
    <property type="entry name" value="DUF5110"/>
</dbReference>
<dbReference type="InterPro" id="IPR013780">
    <property type="entry name" value="Glyco_hydro_b"/>
</dbReference>
<feature type="chain" id="PRO_5021951540" evidence="3">
    <location>
        <begin position="21"/>
        <end position="975"/>
    </location>
</feature>
<dbReference type="GO" id="GO:0030246">
    <property type="term" value="F:carbohydrate binding"/>
    <property type="evidence" value="ECO:0007669"/>
    <property type="project" value="InterPro"/>
</dbReference>
<dbReference type="PANTHER" id="PTHR43863">
    <property type="entry name" value="HYDROLASE, PUTATIVE (AFU_ORTHOLOGUE AFUA_1G03140)-RELATED"/>
    <property type="match status" value="1"/>
</dbReference>
<keyword evidence="2" id="KW-0326">Glycosidase</keyword>
<dbReference type="SMART" id="SM00758">
    <property type="entry name" value="PA14"/>
    <property type="match status" value="1"/>
</dbReference>
<dbReference type="EMBL" id="VITN01000002">
    <property type="protein sequence ID" value="TWB23307.1"/>
    <property type="molecule type" value="Genomic_DNA"/>
</dbReference>
<dbReference type="Pfam" id="PF01055">
    <property type="entry name" value="Glyco_hydro_31_2nd"/>
    <property type="match status" value="1"/>
</dbReference>
<dbReference type="CDD" id="cd14752">
    <property type="entry name" value="GH31_N"/>
    <property type="match status" value="1"/>
</dbReference>
<dbReference type="SUPFAM" id="SSF51445">
    <property type="entry name" value="(Trans)glycosidases"/>
    <property type="match status" value="1"/>
</dbReference>
<dbReference type="Gene3D" id="2.60.40.1760">
    <property type="entry name" value="glycosyl hydrolase (family 31)"/>
    <property type="match status" value="1"/>
</dbReference>
<dbReference type="PANTHER" id="PTHR43863:SF2">
    <property type="entry name" value="MALTASE-GLUCOAMYLASE"/>
    <property type="match status" value="1"/>
</dbReference>
<dbReference type="InterPro" id="IPR011013">
    <property type="entry name" value="Gal_mutarotase_sf_dom"/>
</dbReference>
<dbReference type="CDD" id="cd06591">
    <property type="entry name" value="GH31_xylosidase_XylS"/>
    <property type="match status" value="1"/>
</dbReference>
<keyword evidence="2 5" id="KW-0378">Hydrolase</keyword>
<dbReference type="SUPFAM" id="SSF74650">
    <property type="entry name" value="Galactose mutarotase-like"/>
    <property type="match status" value="1"/>
</dbReference>
<evidence type="ECO:0000313" key="6">
    <source>
        <dbReference type="Proteomes" id="UP000319859"/>
    </source>
</evidence>
<name>A0A560FNV3_9PROT</name>
<dbReference type="InterPro" id="IPR051816">
    <property type="entry name" value="Glycosyl_Hydrolase_31"/>
</dbReference>
<sequence length="975" mass="108963">MNVRSWALASAALVPVLLLASCEAAKSPSDVAAMASPSFQQTADGVVVTVTGAAVKKVRLQVINDRIVHVTAVPGDSLDLPASLMAVAKPATGGFQVADHGGQIVLTTPQLRAEVSVASGAVNVFDAKGQPLLTAVDGGGFAPATLPTGEAGFFQVRQQFNRGTDEGFYGLGQHQNAQMNYNGEDIELAQHNMDIGIPFVVSTRNYGVLWDNNGITRFGDAREYPLMSKELKLYDADGKEGGLTARYYQDGKLKLTRVESDINYQYIKDLAAWPEEVGGSRVNAKQRATKDKSVVWEGKIESPVDGVHRFQVYASGYFKVTLDGKVVMDRWRQDWNPWYHNFDLPMVAGQAQTLRVEWVPEGGFISLMHQNPLPDGERHELSLTSDVARAIDYYVVAGKDMDDVIAGYRQLTGKAVMMPRWAYGLWQSRQRYKTADELTGTVAEFRKRKLPLDNIVEDWFYWREDDWGSHKFDPTRFPDPQGLVDTLHAQNAHFMISVWPKFYPTTDNYKELDAKGHIYRRNVEVHEHDWVGKEGYENAFYDPYSAEARQIYWRQINENLNKLGIDAWWLDASEPDTHSNLDIPERMLRMGPTAMGPSAAFFNSYPLMHTKAVYEGNRAANPDKRAFILTRSGFAGQQRNAAASWSGDVASRWTDLRNQISAGVNFSLSGVPNWTTDIGGFALEKRYSTKNPKASDVAEWRELNLRWFQFGAFSPLFRSHGEFPYREIYNLAPKGSEVYDSLVWYDELRYRLMPYIYTLAADTYHRDGTIMRGLVMDFPADRQVWDINDQYLFGHAFLVAPVTDYKARSRAVYLPSGAQWYDFQTGKLYDGGQRIAADAPLRRMPLFVRAGSIVPTAPVTQYTGQMPDAPLTVVVYTGADGHFDLYEDEGTTYGYEHGAFSRIPLSFDQASGTLTIGARAGSFPGMVQDRVINVRFVGPTSNGRDGGAAPADFTAKPDQTVRYTGQAVTVTRAKV</sequence>
<proteinExistence type="inferred from homology"/>
<comment type="similarity">
    <text evidence="1 2">Belongs to the glycosyl hydrolase 31 family.</text>
</comment>
<dbReference type="PROSITE" id="PS51820">
    <property type="entry name" value="PA14"/>
    <property type="match status" value="1"/>
</dbReference>
<dbReference type="InterPro" id="IPR048395">
    <property type="entry name" value="Glyco_hydro_31_C"/>
</dbReference>
<dbReference type="Pfam" id="PF07691">
    <property type="entry name" value="PA14"/>
    <property type="match status" value="1"/>
</dbReference>
<dbReference type="Gene3D" id="2.60.120.380">
    <property type="match status" value="1"/>
</dbReference>
<evidence type="ECO:0000313" key="5">
    <source>
        <dbReference type="EMBL" id="TWB23307.1"/>
    </source>
</evidence>
<dbReference type="Proteomes" id="UP000319859">
    <property type="component" value="Unassembled WGS sequence"/>
</dbReference>
<dbReference type="Gene3D" id="2.60.40.1180">
    <property type="entry name" value="Golgi alpha-mannosidase II"/>
    <property type="match status" value="2"/>
</dbReference>
<evidence type="ECO:0000256" key="2">
    <source>
        <dbReference type="RuleBase" id="RU361185"/>
    </source>
</evidence>
<dbReference type="AlphaFoldDB" id="A0A560FNV3"/>
<gene>
    <name evidence="5" type="ORF">FBZ89_10260</name>
</gene>
<comment type="caution">
    <text evidence="5">The sequence shown here is derived from an EMBL/GenBank/DDBJ whole genome shotgun (WGS) entry which is preliminary data.</text>
</comment>
<evidence type="ECO:0000256" key="3">
    <source>
        <dbReference type="SAM" id="SignalP"/>
    </source>
</evidence>